<accession>A0A2N3KV53</accession>
<dbReference type="AlphaFoldDB" id="A0A2N3KV53"/>
<gene>
    <name evidence="1" type="ORF">COO20_09945</name>
</gene>
<name>A0A2N3KV53_9PROT</name>
<evidence type="ECO:0000313" key="1">
    <source>
        <dbReference type="EMBL" id="PKR54442.1"/>
    </source>
</evidence>
<proteinExistence type="predicted"/>
<sequence length="78" mass="8814">MTRAVYMKGAKPHDAGGELTVARIDNALKILARIMRDHGELFEAGELMAMAQKLYDERTRLNRPNELENLMANLMKVA</sequence>
<evidence type="ECO:0000313" key="2">
    <source>
        <dbReference type="Proteomes" id="UP000233597"/>
    </source>
</evidence>
<comment type="caution">
    <text evidence="1">The sequence shown here is derived from an EMBL/GenBank/DDBJ whole genome shotgun (WGS) entry which is preliminary data.</text>
</comment>
<organism evidence="1 2">
    <name type="scientific">Thalassospira marina</name>
    <dbReference type="NCBI Taxonomy" id="2048283"/>
    <lineage>
        <taxon>Bacteria</taxon>
        <taxon>Pseudomonadati</taxon>
        <taxon>Pseudomonadota</taxon>
        <taxon>Alphaproteobacteria</taxon>
        <taxon>Rhodospirillales</taxon>
        <taxon>Thalassospiraceae</taxon>
        <taxon>Thalassospira</taxon>
    </lineage>
</organism>
<dbReference type="RefSeq" id="WP_101266066.1">
    <property type="nucleotide sequence ID" value="NZ_NWTK01000005.1"/>
</dbReference>
<dbReference type="OrthoDB" id="7361794at2"/>
<reference evidence="1 2" key="1">
    <citation type="submission" date="2017-09" db="EMBL/GenBank/DDBJ databases">
        <title>Biodiversity and function of Thalassospira species in the particle-attached aromatic-hydrocarbon-degrading consortia from the surface seawater of the South China Sea.</title>
        <authorList>
            <person name="Dong C."/>
            <person name="Liu R."/>
            <person name="Shao Z."/>
        </authorList>
    </citation>
    <scope>NUCLEOTIDE SEQUENCE [LARGE SCALE GENOMIC DNA]</scope>
    <source>
        <strain evidence="1 2">CSC1P2</strain>
    </source>
</reference>
<protein>
    <submittedName>
        <fullName evidence="1">Uncharacterized protein</fullName>
    </submittedName>
</protein>
<dbReference type="Proteomes" id="UP000233597">
    <property type="component" value="Unassembled WGS sequence"/>
</dbReference>
<dbReference type="EMBL" id="NWTK01000005">
    <property type="protein sequence ID" value="PKR54442.1"/>
    <property type="molecule type" value="Genomic_DNA"/>
</dbReference>